<proteinExistence type="predicted"/>
<gene>
    <name evidence="1" type="ORF">N0B16_05560</name>
</gene>
<dbReference type="EMBL" id="JAOTEN010000001">
    <property type="protein sequence ID" value="MCU7613898.1"/>
    <property type="molecule type" value="Genomic_DNA"/>
</dbReference>
<accession>A0ABT2VW99</accession>
<protein>
    <submittedName>
        <fullName evidence="1">Uncharacterized protein</fullName>
    </submittedName>
</protein>
<dbReference type="Proteomes" id="UP001208114">
    <property type="component" value="Unassembled WGS sequence"/>
</dbReference>
<organism evidence="1 2">
    <name type="scientific">Chryseobacterium gilvum</name>
    <dbReference type="NCBI Taxonomy" id="2976534"/>
    <lineage>
        <taxon>Bacteria</taxon>
        <taxon>Pseudomonadati</taxon>
        <taxon>Bacteroidota</taxon>
        <taxon>Flavobacteriia</taxon>
        <taxon>Flavobacteriales</taxon>
        <taxon>Weeksellaceae</taxon>
        <taxon>Chryseobacterium group</taxon>
        <taxon>Chryseobacterium</taxon>
    </lineage>
</organism>
<name>A0ABT2VW99_9FLAO</name>
<evidence type="ECO:0000313" key="2">
    <source>
        <dbReference type="Proteomes" id="UP001208114"/>
    </source>
</evidence>
<comment type="caution">
    <text evidence="1">The sequence shown here is derived from an EMBL/GenBank/DDBJ whole genome shotgun (WGS) entry which is preliminary data.</text>
</comment>
<sequence length="139" mass="16524">MKNNYSLRNGGDGKKHLVLNKSNEDFTINYEITLFPLDNLQIGQYFSFYDFPFHVNEVKYYLDGKEFKKIDNHFTEIVFKGNYINFSFNSSNKKDFGYLTPAEEMSVSLVKYKNELYSINTKKYKKHPFKDLHSILKEN</sequence>
<keyword evidence="2" id="KW-1185">Reference proteome</keyword>
<evidence type="ECO:0000313" key="1">
    <source>
        <dbReference type="EMBL" id="MCU7613898.1"/>
    </source>
</evidence>
<reference evidence="2" key="1">
    <citation type="submission" date="2023-07" db="EMBL/GenBank/DDBJ databases">
        <title>Chryseobacterium sp. GMJ5 Genome sequencing and assembly.</title>
        <authorList>
            <person name="Jung Y."/>
        </authorList>
    </citation>
    <scope>NUCLEOTIDE SEQUENCE [LARGE SCALE GENOMIC DNA]</scope>
    <source>
        <strain evidence="2">GMJ5</strain>
    </source>
</reference>